<accession>A0ACB9PRL1</accession>
<name>A0ACB9PRL1_BAUVA</name>
<protein>
    <submittedName>
        <fullName evidence="1">Uncharacterized protein</fullName>
    </submittedName>
</protein>
<evidence type="ECO:0000313" key="1">
    <source>
        <dbReference type="EMBL" id="KAI4350372.1"/>
    </source>
</evidence>
<reference evidence="1 2" key="1">
    <citation type="journal article" date="2022" name="DNA Res.">
        <title>Chromosomal-level genome assembly of the orchid tree Bauhinia variegata (Leguminosae; Cercidoideae) supports the allotetraploid origin hypothesis of Bauhinia.</title>
        <authorList>
            <person name="Zhong Y."/>
            <person name="Chen Y."/>
            <person name="Zheng D."/>
            <person name="Pang J."/>
            <person name="Liu Y."/>
            <person name="Luo S."/>
            <person name="Meng S."/>
            <person name="Qian L."/>
            <person name="Wei D."/>
            <person name="Dai S."/>
            <person name="Zhou R."/>
        </authorList>
    </citation>
    <scope>NUCLEOTIDE SEQUENCE [LARGE SCALE GENOMIC DNA]</scope>
    <source>
        <strain evidence="1">BV-YZ2020</strain>
    </source>
</reference>
<comment type="caution">
    <text evidence="1">The sequence shown here is derived from an EMBL/GenBank/DDBJ whole genome shotgun (WGS) entry which is preliminary data.</text>
</comment>
<evidence type="ECO:0000313" key="2">
    <source>
        <dbReference type="Proteomes" id="UP000828941"/>
    </source>
</evidence>
<keyword evidence="2" id="KW-1185">Reference proteome</keyword>
<sequence>MFRSLSSSNIELSPTSKYDQNDYQNGFSHHVSYESQENEGLYSDVQFQGGSESVSSTDDLPADPDMQMSPEVVPENRKNTQVVCMERAHHKTKFEVICGGFSFALLAMVAPLIWINSQQDGHYLVPT</sequence>
<gene>
    <name evidence="1" type="ORF">L6164_004834</name>
</gene>
<dbReference type="Proteomes" id="UP000828941">
    <property type="component" value="Chromosome 3"/>
</dbReference>
<proteinExistence type="predicted"/>
<organism evidence="1 2">
    <name type="scientific">Bauhinia variegata</name>
    <name type="common">Purple orchid tree</name>
    <name type="synonym">Phanera variegata</name>
    <dbReference type="NCBI Taxonomy" id="167791"/>
    <lineage>
        <taxon>Eukaryota</taxon>
        <taxon>Viridiplantae</taxon>
        <taxon>Streptophyta</taxon>
        <taxon>Embryophyta</taxon>
        <taxon>Tracheophyta</taxon>
        <taxon>Spermatophyta</taxon>
        <taxon>Magnoliopsida</taxon>
        <taxon>eudicotyledons</taxon>
        <taxon>Gunneridae</taxon>
        <taxon>Pentapetalae</taxon>
        <taxon>rosids</taxon>
        <taxon>fabids</taxon>
        <taxon>Fabales</taxon>
        <taxon>Fabaceae</taxon>
        <taxon>Cercidoideae</taxon>
        <taxon>Cercideae</taxon>
        <taxon>Bauhiniinae</taxon>
        <taxon>Bauhinia</taxon>
    </lineage>
</organism>
<dbReference type="EMBL" id="CM039428">
    <property type="protein sequence ID" value="KAI4350372.1"/>
    <property type="molecule type" value="Genomic_DNA"/>
</dbReference>